<organism evidence="2 3">
    <name type="scientific">Thauera linaloolentis (strain DSM 12138 / JCM 21573 / CCUG 41526 / CIP 105981 / IAM 15112 / NBRC 102519 / 47Lol)</name>
    <dbReference type="NCBI Taxonomy" id="1123367"/>
    <lineage>
        <taxon>Bacteria</taxon>
        <taxon>Pseudomonadati</taxon>
        <taxon>Pseudomonadota</taxon>
        <taxon>Betaproteobacteria</taxon>
        <taxon>Rhodocyclales</taxon>
        <taxon>Zoogloeaceae</taxon>
        <taxon>Thauera</taxon>
    </lineage>
</organism>
<proteinExistence type="predicted"/>
<dbReference type="PANTHER" id="PTHR42966:SF1">
    <property type="entry name" value="SIALIC ACID SYNTHASE"/>
    <property type="match status" value="1"/>
</dbReference>
<dbReference type="OrthoDB" id="9781701at2"/>
<dbReference type="EMBL" id="AMXE01000008">
    <property type="protein sequence ID" value="ENO89901.1"/>
    <property type="molecule type" value="Genomic_DNA"/>
</dbReference>
<sequence length="347" mass="38467">MRHQDINIGGKIVGKDHPAYVIAEIGSNHNQDWDIAIRTIDAAVEAGVDAVKFQTFRADVHVSKFARMPSYLMEGESIQELLRALELDRTWHRPLMAYCIQRGVHFFSSPCDFEAVDELAALDVPAMKVASFDLTDLRLISHIAKTGKPVILSTGLADWMDIQRALDTCHKVGNHQVILLQCTSLYPAPTEMSNLRAMESMRSAFGVPTGYSDHTIGDTVTCAAVAMGACMIEKHFTLDRNLPGPDHSFAMEPHELKEMVQRIRTIEAARGDGIKNGPRGPEIEMAEKVRRSIHAARDIAEGEVIDESMLAIKRPGLGVSPHLLPELIGRKAKRSIPGDHHITWDML</sequence>
<dbReference type="CDD" id="cd11615">
    <property type="entry name" value="SAF_NeuB_like"/>
    <property type="match status" value="1"/>
</dbReference>
<dbReference type="InterPro" id="IPR013785">
    <property type="entry name" value="Aldolase_TIM"/>
</dbReference>
<feature type="domain" description="AFP-like" evidence="1">
    <location>
        <begin position="292"/>
        <end position="347"/>
    </location>
</feature>
<dbReference type="InterPro" id="IPR013132">
    <property type="entry name" value="PseI/NeuA/B-like_N"/>
</dbReference>
<gene>
    <name evidence="2" type="ORF">C666_04260</name>
</gene>
<dbReference type="InterPro" id="IPR057736">
    <property type="entry name" value="SAF_PseI/NeuA/NeuB"/>
</dbReference>
<accession>N6Y6T7</accession>
<dbReference type="SUPFAM" id="SSF51569">
    <property type="entry name" value="Aldolase"/>
    <property type="match status" value="1"/>
</dbReference>
<dbReference type="AlphaFoldDB" id="N6Y6T7"/>
<evidence type="ECO:0000259" key="1">
    <source>
        <dbReference type="PROSITE" id="PS50844"/>
    </source>
</evidence>
<evidence type="ECO:0000313" key="2">
    <source>
        <dbReference type="EMBL" id="ENO89901.1"/>
    </source>
</evidence>
<dbReference type="eggNOG" id="COG2089">
    <property type="taxonomic scope" value="Bacteria"/>
</dbReference>
<dbReference type="Pfam" id="PF03102">
    <property type="entry name" value="NeuB"/>
    <property type="match status" value="1"/>
</dbReference>
<keyword evidence="3" id="KW-1185">Reference proteome</keyword>
<comment type="caution">
    <text evidence="2">The sequence shown here is derived from an EMBL/GenBank/DDBJ whole genome shotgun (WGS) entry which is preliminary data.</text>
</comment>
<dbReference type="InterPro" id="IPR013974">
    <property type="entry name" value="SAF"/>
</dbReference>
<protein>
    <submittedName>
        <fullName evidence="2">N-acylneuraminate-9-phosphate synthase</fullName>
    </submittedName>
</protein>
<dbReference type="RefSeq" id="WP_004334225.1">
    <property type="nucleotide sequence ID" value="NZ_AMXE01000008.1"/>
</dbReference>
<dbReference type="PANTHER" id="PTHR42966">
    <property type="entry name" value="N-ACETYLNEURAMINATE SYNTHASE"/>
    <property type="match status" value="1"/>
</dbReference>
<evidence type="ECO:0000313" key="3">
    <source>
        <dbReference type="Proteomes" id="UP000013232"/>
    </source>
</evidence>
<dbReference type="InterPro" id="IPR051690">
    <property type="entry name" value="PseI-like"/>
</dbReference>
<dbReference type="GO" id="GO:0016051">
    <property type="term" value="P:carbohydrate biosynthetic process"/>
    <property type="evidence" value="ECO:0007669"/>
    <property type="project" value="InterPro"/>
</dbReference>
<dbReference type="InterPro" id="IPR006190">
    <property type="entry name" value="SAF_AFP_Neu5Ac"/>
</dbReference>
<name>N6Y6T7_THAL4</name>
<dbReference type="Gene3D" id="3.20.20.70">
    <property type="entry name" value="Aldolase class I"/>
    <property type="match status" value="1"/>
</dbReference>
<dbReference type="Gene3D" id="3.90.1210.10">
    <property type="entry name" value="Antifreeze-like/N-acetylneuraminic acid synthase C-terminal domain"/>
    <property type="match status" value="1"/>
</dbReference>
<dbReference type="PROSITE" id="PS50844">
    <property type="entry name" value="AFP_LIKE"/>
    <property type="match status" value="1"/>
</dbReference>
<dbReference type="STRING" id="1123367.GCA_000621305_00474"/>
<dbReference type="InterPro" id="IPR036732">
    <property type="entry name" value="AFP_Neu5c_C_sf"/>
</dbReference>
<dbReference type="GO" id="GO:0047444">
    <property type="term" value="F:N-acylneuraminate-9-phosphate synthase activity"/>
    <property type="evidence" value="ECO:0007669"/>
    <property type="project" value="TreeGrafter"/>
</dbReference>
<reference evidence="2 3" key="1">
    <citation type="submission" date="2012-09" db="EMBL/GenBank/DDBJ databases">
        <title>Draft Genome Sequences of 6 Strains from Genus Thauera.</title>
        <authorList>
            <person name="Liu B."/>
            <person name="Shapleigh J.P."/>
            <person name="Frostegard A.H."/>
        </authorList>
    </citation>
    <scope>NUCLEOTIDE SEQUENCE [LARGE SCALE GENOMIC DNA]</scope>
    <source>
        <strain evidence="3">47Lol / DSM 12138</strain>
    </source>
</reference>
<dbReference type="SMART" id="SM00858">
    <property type="entry name" value="SAF"/>
    <property type="match status" value="1"/>
</dbReference>
<dbReference type="Pfam" id="PF08666">
    <property type="entry name" value="SAF"/>
    <property type="match status" value="1"/>
</dbReference>
<dbReference type="SUPFAM" id="SSF51269">
    <property type="entry name" value="AFP III-like domain"/>
    <property type="match status" value="1"/>
</dbReference>
<dbReference type="Proteomes" id="UP000013232">
    <property type="component" value="Unassembled WGS sequence"/>
</dbReference>